<organism evidence="2 3">
    <name type="scientific">Stylosanthes scabra</name>
    <dbReference type="NCBI Taxonomy" id="79078"/>
    <lineage>
        <taxon>Eukaryota</taxon>
        <taxon>Viridiplantae</taxon>
        <taxon>Streptophyta</taxon>
        <taxon>Embryophyta</taxon>
        <taxon>Tracheophyta</taxon>
        <taxon>Spermatophyta</taxon>
        <taxon>Magnoliopsida</taxon>
        <taxon>eudicotyledons</taxon>
        <taxon>Gunneridae</taxon>
        <taxon>Pentapetalae</taxon>
        <taxon>rosids</taxon>
        <taxon>fabids</taxon>
        <taxon>Fabales</taxon>
        <taxon>Fabaceae</taxon>
        <taxon>Papilionoideae</taxon>
        <taxon>50 kb inversion clade</taxon>
        <taxon>dalbergioids sensu lato</taxon>
        <taxon>Dalbergieae</taxon>
        <taxon>Pterocarpus clade</taxon>
        <taxon>Stylosanthes</taxon>
    </lineage>
</organism>
<dbReference type="PANTHER" id="PTHR36010:SF1">
    <property type="entry name" value="CYTOCHROME C BIOGENESIS CCMF C-TERMINAL-LIKE MITOCHONDRIAL PROTEIN-RELATED"/>
    <property type="match status" value="1"/>
</dbReference>
<dbReference type="EMBL" id="JASCZI010181447">
    <property type="protein sequence ID" value="MED6183577.1"/>
    <property type="molecule type" value="Genomic_DNA"/>
</dbReference>
<accession>A0ABU6WCJ8</accession>
<feature type="compositionally biased region" description="Basic and acidic residues" evidence="1">
    <location>
        <begin position="125"/>
        <end position="136"/>
    </location>
</feature>
<gene>
    <name evidence="2" type="ORF">PIB30_039077</name>
</gene>
<feature type="compositionally biased region" description="Basic residues" evidence="1">
    <location>
        <begin position="108"/>
        <end position="118"/>
    </location>
</feature>
<dbReference type="Proteomes" id="UP001341840">
    <property type="component" value="Unassembled WGS sequence"/>
</dbReference>
<evidence type="ECO:0000313" key="2">
    <source>
        <dbReference type="EMBL" id="MED6183577.1"/>
    </source>
</evidence>
<keyword evidence="3" id="KW-1185">Reference proteome</keyword>
<dbReference type="PANTHER" id="PTHR36010">
    <property type="entry name" value="CYTOCHROME C BIOGENESIS CCMF C-TERMINAL-LIKE MITOCHONDRIAL PROTEIN-RELATED"/>
    <property type="match status" value="1"/>
</dbReference>
<sequence>MSHDAALSGQQGQGFEFDFRTLDTYLCSVPVVRDLASETNDTLENGPLMHNMNAKKADVRNSTSRCGGSEQCKDNTQTGAHVKDKKAVGELVCLQCLHGGELLSAKRERAHRRKRQRLRPNPNRNEQERNDKMRCSGHPHLERRVEGFGPVAFPVLPSSGGATPTLIYPCSLFYPIAYDHSSIATSSSLTHLAYVRAPLWPPNTLYHRA</sequence>
<name>A0ABU6WCJ8_9FABA</name>
<feature type="region of interest" description="Disordered" evidence="1">
    <location>
        <begin position="107"/>
        <end position="136"/>
    </location>
</feature>
<proteinExistence type="predicted"/>
<reference evidence="2 3" key="1">
    <citation type="journal article" date="2023" name="Plants (Basel)">
        <title>Bridging the Gap: Combining Genomics and Transcriptomics Approaches to Understand Stylosanthes scabra, an Orphan Legume from the Brazilian Caatinga.</title>
        <authorList>
            <person name="Ferreira-Neto J.R.C."/>
            <person name="da Silva M.D."/>
            <person name="Binneck E."/>
            <person name="de Melo N.F."/>
            <person name="da Silva R.H."/>
            <person name="de Melo A.L.T.M."/>
            <person name="Pandolfi V."/>
            <person name="Bustamante F.O."/>
            <person name="Brasileiro-Vidal A.C."/>
            <person name="Benko-Iseppon A.M."/>
        </authorList>
    </citation>
    <scope>NUCLEOTIDE SEQUENCE [LARGE SCALE GENOMIC DNA]</scope>
    <source>
        <tissue evidence="2">Leaves</tissue>
    </source>
</reference>
<protein>
    <submittedName>
        <fullName evidence="2">Uncharacterized protein</fullName>
    </submittedName>
</protein>
<evidence type="ECO:0000313" key="3">
    <source>
        <dbReference type="Proteomes" id="UP001341840"/>
    </source>
</evidence>
<evidence type="ECO:0000256" key="1">
    <source>
        <dbReference type="SAM" id="MobiDB-lite"/>
    </source>
</evidence>
<dbReference type="InterPro" id="IPR044955">
    <property type="entry name" value="CCMFC"/>
</dbReference>
<comment type="caution">
    <text evidence="2">The sequence shown here is derived from an EMBL/GenBank/DDBJ whole genome shotgun (WGS) entry which is preliminary data.</text>
</comment>